<dbReference type="InterPro" id="IPR009057">
    <property type="entry name" value="Homeodomain-like_sf"/>
</dbReference>
<dbReference type="PRINTS" id="PR00455">
    <property type="entry name" value="HTHTETR"/>
</dbReference>
<proteinExistence type="predicted"/>
<accession>A0A9W6M3Q5</accession>
<name>A0A9W6M3Q5_9MICO</name>
<dbReference type="InterPro" id="IPR001647">
    <property type="entry name" value="HTH_TetR"/>
</dbReference>
<keyword evidence="2 4" id="KW-0238">DNA-binding</keyword>
<dbReference type="EMBL" id="BSEO01000014">
    <property type="protein sequence ID" value="GLJ80251.1"/>
    <property type="molecule type" value="Genomic_DNA"/>
</dbReference>
<gene>
    <name evidence="6" type="ORF">GCM10017586_19340</name>
</gene>
<dbReference type="Proteomes" id="UP001142317">
    <property type="component" value="Unassembled WGS sequence"/>
</dbReference>
<dbReference type="Gene3D" id="1.10.357.10">
    <property type="entry name" value="Tetracycline Repressor, domain 2"/>
    <property type="match status" value="1"/>
</dbReference>
<dbReference type="PROSITE" id="PS50977">
    <property type="entry name" value="HTH_TETR_2"/>
    <property type="match status" value="1"/>
</dbReference>
<dbReference type="GO" id="GO:0003677">
    <property type="term" value="F:DNA binding"/>
    <property type="evidence" value="ECO:0007669"/>
    <property type="project" value="UniProtKB-UniRule"/>
</dbReference>
<dbReference type="RefSeq" id="WP_210006517.1">
    <property type="nucleotide sequence ID" value="NZ_BSEO01000014.1"/>
</dbReference>
<evidence type="ECO:0000256" key="2">
    <source>
        <dbReference type="ARBA" id="ARBA00023125"/>
    </source>
</evidence>
<dbReference type="PANTHER" id="PTHR47506">
    <property type="entry name" value="TRANSCRIPTIONAL REGULATORY PROTEIN"/>
    <property type="match status" value="1"/>
</dbReference>
<keyword evidence="3" id="KW-0804">Transcription</keyword>
<evidence type="ECO:0000256" key="3">
    <source>
        <dbReference type="ARBA" id="ARBA00023163"/>
    </source>
</evidence>
<dbReference type="AlphaFoldDB" id="A0A9W6M3Q5"/>
<organism evidence="6 7">
    <name type="scientific">Microbacterium imperiale</name>
    <dbReference type="NCBI Taxonomy" id="33884"/>
    <lineage>
        <taxon>Bacteria</taxon>
        <taxon>Bacillati</taxon>
        <taxon>Actinomycetota</taxon>
        <taxon>Actinomycetes</taxon>
        <taxon>Micrococcales</taxon>
        <taxon>Microbacteriaceae</taxon>
        <taxon>Microbacterium</taxon>
    </lineage>
</organism>
<dbReference type="InterPro" id="IPR036271">
    <property type="entry name" value="Tet_transcr_reg_TetR-rel_C_sf"/>
</dbReference>
<evidence type="ECO:0000313" key="7">
    <source>
        <dbReference type="Proteomes" id="UP001142317"/>
    </source>
</evidence>
<evidence type="ECO:0000313" key="6">
    <source>
        <dbReference type="EMBL" id="GLJ80251.1"/>
    </source>
</evidence>
<feature type="domain" description="HTH tetR-type" evidence="5">
    <location>
        <begin position="6"/>
        <end position="66"/>
    </location>
</feature>
<protein>
    <recommendedName>
        <fullName evidence="5">HTH tetR-type domain-containing protein</fullName>
    </recommendedName>
</protein>
<dbReference type="SUPFAM" id="SSF48498">
    <property type="entry name" value="Tetracyclin repressor-like, C-terminal domain"/>
    <property type="match status" value="1"/>
</dbReference>
<reference evidence="6" key="1">
    <citation type="journal article" date="2014" name="Int. J. Syst. Evol. Microbiol.">
        <title>Complete genome sequence of Corynebacterium casei LMG S-19264T (=DSM 44701T), isolated from a smear-ripened cheese.</title>
        <authorList>
            <consortium name="US DOE Joint Genome Institute (JGI-PGF)"/>
            <person name="Walter F."/>
            <person name="Albersmeier A."/>
            <person name="Kalinowski J."/>
            <person name="Ruckert C."/>
        </authorList>
    </citation>
    <scope>NUCLEOTIDE SEQUENCE</scope>
    <source>
        <strain evidence="6">VKM Ac-1447</strain>
    </source>
</reference>
<evidence type="ECO:0000259" key="5">
    <source>
        <dbReference type="PROSITE" id="PS50977"/>
    </source>
</evidence>
<reference evidence="6" key="2">
    <citation type="submission" date="2023-01" db="EMBL/GenBank/DDBJ databases">
        <authorList>
            <person name="Sun Q."/>
            <person name="Evtushenko L."/>
        </authorList>
    </citation>
    <scope>NUCLEOTIDE SEQUENCE</scope>
    <source>
        <strain evidence="6">VKM Ac-1447</strain>
    </source>
</reference>
<comment type="caution">
    <text evidence="6">The sequence shown here is derived from an EMBL/GenBank/DDBJ whole genome shotgun (WGS) entry which is preliminary data.</text>
</comment>
<dbReference type="SUPFAM" id="SSF46689">
    <property type="entry name" value="Homeodomain-like"/>
    <property type="match status" value="1"/>
</dbReference>
<evidence type="ECO:0000256" key="1">
    <source>
        <dbReference type="ARBA" id="ARBA00023015"/>
    </source>
</evidence>
<sequence>MSRTRAFDENAALDAAIELFWVRGYRAASVSDLSAATGLANGSLYQAWGSKWELFLAAFRRYCARRLELVRGAVEARPGDVAATATGFLDAIVADCTGQPDRRGCLMINTMAELGSSAEVAQISNETVSNMDRAVADGLARASGLEVRHPEVVSSAAHLVAVSQAVIQFSRIGRDESDIRVVTRHAAAGVARSLAAAA</sequence>
<dbReference type="Gene3D" id="1.10.10.60">
    <property type="entry name" value="Homeodomain-like"/>
    <property type="match status" value="1"/>
</dbReference>
<evidence type="ECO:0000256" key="4">
    <source>
        <dbReference type="PROSITE-ProRule" id="PRU00335"/>
    </source>
</evidence>
<dbReference type="PANTHER" id="PTHR47506:SF1">
    <property type="entry name" value="HTH-TYPE TRANSCRIPTIONAL REGULATOR YJDC"/>
    <property type="match status" value="1"/>
</dbReference>
<dbReference type="InterPro" id="IPR023772">
    <property type="entry name" value="DNA-bd_HTH_TetR-type_CS"/>
</dbReference>
<keyword evidence="1" id="KW-0805">Transcription regulation</keyword>
<feature type="DNA-binding region" description="H-T-H motif" evidence="4">
    <location>
        <begin position="29"/>
        <end position="48"/>
    </location>
</feature>
<keyword evidence="7" id="KW-1185">Reference proteome</keyword>
<dbReference type="Pfam" id="PF00440">
    <property type="entry name" value="TetR_N"/>
    <property type="match status" value="1"/>
</dbReference>
<dbReference type="PROSITE" id="PS01081">
    <property type="entry name" value="HTH_TETR_1"/>
    <property type="match status" value="1"/>
</dbReference>